<feature type="domain" description="NAD-dependent epimerase/dehydratase" evidence="1">
    <location>
        <begin position="20"/>
        <end position="224"/>
    </location>
</feature>
<dbReference type="Pfam" id="PF01370">
    <property type="entry name" value="Epimerase"/>
    <property type="match status" value="1"/>
</dbReference>
<proteinExistence type="predicted"/>
<organism evidence="2 3">
    <name type="scientific">Cryobacterium glucosi</name>
    <dbReference type="NCBI Taxonomy" id="1259175"/>
    <lineage>
        <taxon>Bacteria</taxon>
        <taxon>Bacillati</taxon>
        <taxon>Actinomycetota</taxon>
        <taxon>Actinomycetes</taxon>
        <taxon>Micrococcales</taxon>
        <taxon>Microbacteriaceae</taxon>
        <taxon>Cryobacterium</taxon>
    </lineage>
</organism>
<dbReference type="EMBL" id="SOFS01000018">
    <property type="protein sequence ID" value="TFC20911.1"/>
    <property type="molecule type" value="Genomic_DNA"/>
</dbReference>
<dbReference type="PANTHER" id="PTHR48079:SF6">
    <property type="entry name" value="NAD(P)-BINDING DOMAIN-CONTAINING PROTEIN-RELATED"/>
    <property type="match status" value="1"/>
</dbReference>
<dbReference type="InterPro" id="IPR036291">
    <property type="entry name" value="NAD(P)-bd_dom_sf"/>
</dbReference>
<evidence type="ECO:0000313" key="3">
    <source>
        <dbReference type="Proteomes" id="UP000297604"/>
    </source>
</evidence>
<evidence type="ECO:0000259" key="1">
    <source>
        <dbReference type="Pfam" id="PF01370"/>
    </source>
</evidence>
<dbReference type="Gene3D" id="3.40.50.720">
    <property type="entry name" value="NAD(P)-binding Rossmann-like Domain"/>
    <property type="match status" value="1"/>
</dbReference>
<keyword evidence="3" id="KW-1185">Reference proteome</keyword>
<comment type="caution">
    <text evidence="2">The sequence shown here is derived from an EMBL/GenBank/DDBJ whole genome shotgun (WGS) entry which is preliminary data.</text>
</comment>
<protein>
    <submittedName>
        <fullName evidence="2">NAD-dependent epimerase/dehydratase family protein</fullName>
    </submittedName>
</protein>
<dbReference type="InterPro" id="IPR001509">
    <property type="entry name" value="Epimerase_deHydtase"/>
</dbReference>
<reference evidence="2 3" key="1">
    <citation type="submission" date="2019-03" db="EMBL/GenBank/DDBJ databases">
        <title>Genomics of glacier-inhabiting Cryobacterium strains.</title>
        <authorList>
            <person name="Liu Q."/>
            <person name="Xin Y.-H."/>
        </authorList>
    </citation>
    <scope>NUCLEOTIDE SEQUENCE [LARGE SCALE GENOMIC DNA]</scope>
    <source>
        <strain evidence="2 3">MDB1-5</strain>
    </source>
</reference>
<evidence type="ECO:0000313" key="2">
    <source>
        <dbReference type="EMBL" id="TFC20911.1"/>
    </source>
</evidence>
<dbReference type="InterPro" id="IPR051783">
    <property type="entry name" value="NAD(P)-dependent_oxidoreduct"/>
</dbReference>
<dbReference type="SUPFAM" id="SSF51735">
    <property type="entry name" value="NAD(P)-binding Rossmann-fold domains"/>
    <property type="match status" value="1"/>
</dbReference>
<dbReference type="PANTHER" id="PTHR48079">
    <property type="entry name" value="PROTEIN YEEZ"/>
    <property type="match status" value="1"/>
</dbReference>
<sequence length="334" mass="35411">MYLIGWSCAVPKENSMATQLVVGAGYLGSALARALVERGDTVAVATRSGTAVAGATARILDAADAEAFAAAAEGAATIFLTTGPRQYNRWPELWPPMFRAAIVAARRSGARLVLMGNLYGYGEGSPMPMTEATPQHPTEPKGRVRTEGWELALAAAKRGEIQVVEVRASDYFGPGAGRTSQLGSAFFGPLIAGKTARVFGSPDAPHSWCYLADIVATLLAAADYRGSWGRAWHVPAAEPLSRTELAARVNALTGNRGSLARLSPAMLRVLGMFVPFIRAANDSDYQFTAPFVVDAAETERLLGVAATPWEESLPEVIASYRALEAAGLQAQDER</sequence>
<name>A0ABY2IN66_9MICO</name>
<dbReference type="Proteomes" id="UP000297604">
    <property type="component" value="Unassembled WGS sequence"/>
</dbReference>
<accession>A0ABY2IN66</accession>
<gene>
    <name evidence="2" type="ORF">E3O46_08280</name>
</gene>